<feature type="region of interest" description="Disordered" evidence="1">
    <location>
        <begin position="1"/>
        <end position="128"/>
    </location>
</feature>
<protein>
    <submittedName>
        <fullName evidence="2">Uncharacterized protein</fullName>
    </submittedName>
</protein>
<dbReference type="Proteomes" id="UP001189429">
    <property type="component" value="Unassembled WGS sequence"/>
</dbReference>
<feature type="compositionally biased region" description="Low complexity" evidence="1">
    <location>
        <begin position="13"/>
        <end position="22"/>
    </location>
</feature>
<reference evidence="2" key="1">
    <citation type="submission" date="2023-10" db="EMBL/GenBank/DDBJ databases">
        <authorList>
            <person name="Chen Y."/>
            <person name="Shah S."/>
            <person name="Dougan E. K."/>
            <person name="Thang M."/>
            <person name="Chan C."/>
        </authorList>
    </citation>
    <scope>NUCLEOTIDE SEQUENCE [LARGE SCALE GENOMIC DNA]</scope>
</reference>
<evidence type="ECO:0000313" key="2">
    <source>
        <dbReference type="EMBL" id="CAK0830383.1"/>
    </source>
</evidence>
<feature type="compositionally biased region" description="Polar residues" evidence="1">
    <location>
        <begin position="57"/>
        <end position="68"/>
    </location>
</feature>
<sequence>MTSGSGAPPPTTPSTKAASSSTLVGSPARTLNLRLRGLSSTTAPAPTPGPKARADSGSRTANTLTGPSCSRRDSCPSAPRSPLRGPPSPREQQQAEAGVGRAARRAVEAGQLRQGGGRRGEVLGHRAGHEARHRLLLQLPFKELALEGVPVLGHAQESRPARDAEALRHGRLRARQNRAERRPPPELQRERLQERRGRPPARAIRCGTRSSEESHALAAPRLGRPRNSRP</sequence>
<feature type="compositionally biased region" description="Basic and acidic residues" evidence="1">
    <location>
        <begin position="177"/>
        <end position="197"/>
    </location>
</feature>
<evidence type="ECO:0000313" key="3">
    <source>
        <dbReference type="Proteomes" id="UP001189429"/>
    </source>
</evidence>
<evidence type="ECO:0000256" key="1">
    <source>
        <dbReference type="SAM" id="MobiDB-lite"/>
    </source>
</evidence>
<feature type="region of interest" description="Disordered" evidence="1">
    <location>
        <begin position="152"/>
        <end position="230"/>
    </location>
</feature>
<gene>
    <name evidence="2" type="ORF">PCOR1329_LOCUS29037</name>
</gene>
<dbReference type="EMBL" id="CAUYUJ010010846">
    <property type="protein sequence ID" value="CAK0830383.1"/>
    <property type="molecule type" value="Genomic_DNA"/>
</dbReference>
<feature type="compositionally biased region" description="Low complexity" evidence="1">
    <location>
        <begin position="90"/>
        <end position="101"/>
    </location>
</feature>
<feature type="compositionally biased region" description="Basic and acidic residues" evidence="1">
    <location>
        <begin position="156"/>
        <end position="168"/>
    </location>
</feature>
<feature type="compositionally biased region" description="Basic and acidic residues" evidence="1">
    <location>
        <begin position="118"/>
        <end position="128"/>
    </location>
</feature>
<keyword evidence="3" id="KW-1185">Reference proteome</keyword>
<organism evidence="2 3">
    <name type="scientific">Prorocentrum cordatum</name>
    <dbReference type="NCBI Taxonomy" id="2364126"/>
    <lineage>
        <taxon>Eukaryota</taxon>
        <taxon>Sar</taxon>
        <taxon>Alveolata</taxon>
        <taxon>Dinophyceae</taxon>
        <taxon>Prorocentrales</taxon>
        <taxon>Prorocentraceae</taxon>
        <taxon>Prorocentrum</taxon>
    </lineage>
</organism>
<accession>A0ABN9SG56</accession>
<name>A0ABN9SG56_9DINO</name>
<proteinExistence type="predicted"/>
<comment type="caution">
    <text evidence="2">The sequence shown here is derived from an EMBL/GenBank/DDBJ whole genome shotgun (WGS) entry which is preliminary data.</text>
</comment>